<dbReference type="AlphaFoldDB" id="A0AAV7SF74"/>
<evidence type="ECO:0000313" key="1">
    <source>
        <dbReference type="EMBL" id="KAJ1162626.1"/>
    </source>
</evidence>
<protein>
    <submittedName>
        <fullName evidence="1">Uncharacterized protein</fullName>
    </submittedName>
</protein>
<comment type="caution">
    <text evidence="1">The sequence shown here is derived from an EMBL/GenBank/DDBJ whole genome shotgun (WGS) entry which is preliminary data.</text>
</comment>
<dbReference type="Proteomes" id="UP001066276">
    <property type="component" value="Chromosome 4_2"/>
</dbReference>
<organism evidence="1 2">
    <name type="scientific">Pleurodeles waltl</name>
    <name type="common">Iberian ribbed newt</name>
    <dbReference type="NCBI Taxonomy" id="8319"/>
    <lineage>
        <taxon>Eukaryota</taxon>
        <taxon>Metazoa</taxon>
        <taxon>Chordata</taxon>
        <taxon>Craniata</taxon>
        <taxon>Vertebrata</taxon>
        <taxon>Euteleostomi</taxon>
        <taxon>Amphibia</taxon>
        <taxon>Batrachia</taxon>
        <taxon>Caudata</taxon>
        <taxon>Salamandroidea</taxon>
        <taxon>Salamandridae</taxon>
        <taxon>Pleurodelinae</taxon>
        <taxon>Pleurodeles</taxon>
    </lineage>
</organism>
<accession>A0AAV7SF74</accession>
<name>A0AAV7SF74_PLEWA</name>
<reference evidence="1" key="1">
    <citation type="journal article" date="2022" name="bioRxiv">
        <title>Sequencing and chromosome-scale assembly of the giantPleurodeles waltlgenome.</title>
        <authorList>
            <person name="Brown T."/>
            <person name="Elewa A."/>
            <person name="Iarovenko S."/>
            <person name="Subramanian E."/>
            <person name="Araus A.J."/>
            <person name="Petzold A."/>
            <person name="Susuki M."/>
            <person name="Suzuki K.-i.T."/>
            <person name="Hayashi T."/>
            <person name="Toyoda A."/>
            <person name="Oliveira C."/>
            <person name="Osipova E."/>
            <person name="Leigh N.D."/>
            <person name="Simon A."/>
            <person name="Yun M.H."/>
        </authorList>
    </citation>
    <scope>NUCLEOTIDE SEQUENCE</scope>
    <source>
        <strain evidence="1">20211129_DDA</strain>
        <tissue evidence="1">Liver</tissue>
    </source>
</reference>
<evidence type="ECO:0000313" key="2">
    <source>
        <dbReference type="Proteomes" id="UP001066276"/>
    </source>
</evidence>
<gene>
    <name evidence="1" type="ORF">NDU88_003094</name>
</gene>
<proteinExistence type="predicted"/>
<dbReference type="EMBL" id="JANPWB010000008">
    <property type="protein sequence ID" value="KAJ1162626.1"/>
    <property type="molecule type" value="Genomic_DNA"/>
</dbReference>
<keyword evidence="2" id="KW-1185">Reference proteome</keyword>
<sequence length="99" mass="11424">MRIRCFATRKGADFRFLFHLFSCYRVSLVIPGARPRGRWKCRLPVPLKALRSHASDDERFCRDAHPLLRNTQRSRLPVLIPFILPLPRLPCHSGSATQG</sequence>